<reference evidence="3" key="2">
    <citation type="submission" date="2020-09" db="EMBL/GenBank/DDBJ databases">
        <authorList>
            <person name="Sun Q."/>
            <person name="Ohkuma M."/>
        </authorList>
    </citation>
    <scope>NUCLEOTIDE SEQUENCE</scope>
    <source>
        <strain evidence="3">JCM 17820</strain>
    </source>
</reference>
<protein>
    <submittedName>
        <fullName evidence="3">Uncharacterized protein</fullName>
    </submittedName>
</protein>
<accession>A0A830GJ41</accession>
<name>A0A830GJ41_9EURY</name>
<feature type="coiled-coil region" evidence="1">
    <location>
        <begin position="215"/>
        <end position="242"/>
    </location>
</feature>
<dbReference type="SUPFAM" id="SSF53649">
    <property type="entry name" value="Alkaline phosphatase-like"/>
    <property type="match status" value="1"/>
</dbReference>
<sequence length="306" mass="35489">MPSPLKWAYYQYVGAAMSVLSRYPVGTNVYERDWDALVILDTCRVDALREVAPEYDFVEDVDAIWSVGSASAEWIAQTFTERYRSDVEQTALVSANAFTERVLRNREFPETGRGISFTNWQTLRPEDFDYVDQPWKYADPPPVGLTLPRPVTERAISVGRERDPERLVVHYEQPHHPFTARAIAEGRETLEPWEGEPFEYLKNGGDYERVWDAYLDNLRWVLDEVELLLENLDANRVVLSADHGNAYGEWGMYMHRYAVPVPEVRRVPWAETTAVDERTFEPTLVPPEREAETDTDEHLRQLGYLQ</sequence>
<comment type="caution">
    <text evidence="3">The sequence shown here is derived from an EMBL/GenBank/DDBJ whole genome shotgun (WGS) entry which is preliminary data.</text>
</comment>
<evidence type="ECO:0000313" key="3">
    <source>
        <dbReference type="EMBL" id="GGN89720.1"/>
    </source>
</evidence>
<evidence type="ECO:0000256" key="2">
    <source>
        <dbReference type="SAM" id="MobiDB-lite"/>
    </source>
</evidence>
<dbReference type="RefSeq" id="WP_188995245.1">
    <property type="nucleotide sequence ID" value="NZ_BMOU01000001.1"/>
</dbReference>
<keyword evidence="1" id="KW-0175">Coiled coil</keyword>
<feature type="region of interest" description="Disordered" evidence="2">
    <location>
        <begin position="284"/>
        <end position="306"/>
    </location>
</feature>
<dbReference type="AlphaFoldDB" id="A0A830GJ41"/>
<keyword evidence="4" id="KW-1185">Reference proteome</keyword>
<evidence type="ECO:0000256" key="1">
    <source>
        <dbReference type="SAM" id="Coils"/>
    </source>
</evidence>
<dbReference type="Proteomes" id="UP000605784">
    <property type="component" value="Unassembled WGS sequence"/>
</dbReference>
<organism evidence="3 4">
    <name type="scientific">Haloarcula pellucida</name>
    <dbReference type="NCBI Taxonomy" id="1427151"/>
    <lineage>
        <taxon>Archaea</taxon>
        <taxon>Methanobacteriati</taxon>
        <taxon>Methanobacteriota</taxon>
        <taxon>Stenosarchaea group</taxon>
        <taxon>Halobacteria</taxon>
        <taxon>Halobacteriales</taxon>
        <taxon>Haloarculaceae</taxon>
        <taxon>Haloarcula</taxon>
    </lineage>
</organism>
<dbReference type="EMBL" id="BMOU01000001">
    <property type="protein sequence ID" value="GGN89720.1"/>
    <property type="molecule type" value="Genomic_DNA"/>
</dbReference>
<dbReference type="InterPro" id="IPR017850">
    <property type="entry name" value="Alkaline_phosphatase_core_sf"/>
</dbReference>
<evidence type="ECO:0000313" key="4">
    <source>
        <dbReference type="Proteomes" id="UP000605784"/>
    </source>
</evidence>
<gene>
    <name evidence="3" type="ORF">GCM10009030_10700</name>
</gene>
<dbReference type="Gene3D" id="3.40.720.10">
    <property type="entry name" value="Alkaline Phosphatase, subunit A"/>
    <property type="match status" value="1"/>
</dbReference>
<feature type="compositionally biased region" description="Basic and acidic residues" evidence="2">
    <location>
        <begin position="287"/>
        <end position="300"/>
    </location>
</feature>
<reference evidence="3" key="1">
    <citation type="journal article" date="2014" name="Int. J. Syst. Evol. Microbiol.">
        <title>Complete genome sequence of Corynebacterium casei LMG S-19264T (=DSM 44701T), isolated from a smear-ripened cheese.</title>
        <authorList>
            <consortium name="US DOE Joint Genome Institute (JGI-PGF)"/>
            <person name="Walter F."/>
            <person name="Albersmeier A."/>
            <person name="Kalinowski J."/>
            <person name="Ruckert C."/>
        </authorList>
    </citation>
    <scope>NUCLEOTIDE SEQUENCE</scope>
    <source>
        <strain evidence="3">JCM 17820</strain>
    </source>
</reference>
<proteinExistence type="predicted"/>